<evidence type="ECO:0000256" key="3">
    <source>
        <dbReference type="ARBA" id="ARBA00023002"/>
    </source>
</evidence>
<dbReference type="InterPro" id="IPR036291">
    <property type="entry name" value="NAD(P)-bd_dom_sf"/>
</dbReference>
<dbReference type="CDD" id="cd05251">
    <property type="entry name" value="NmrA_like_SDR_a"/>
    <property type="match status" value="1"/>
</dbReference>
<keyword evidence="3" id="KW-0560">Oxidoreductase</keyword>
<dbReference type="SUPFAM" id="SSF51735">
    <property type="entry name" value="NAD(P)-binding Rossmann-fold domains"/>
    <property type="match status" value="1"/>
</dbReference>
<evidence type="ECO:0000259" key="4">
    <source>
        <dbReference type="Pfam" id="PF05368"/>
    </source>
</evidence>
<name>A0A5D3AM48_9TREE</name>
<feature type="domain" description="NmrA-like" evidence="4">
    <location>
        <begin position="4"/>
        <end position="230"/>
    </location>
</feature>
<keyword evidence="2" id="KW-0521">NADP</keyword>
<evidence type="ECO:0000256" key="1">
    <source>
        <dbReference type="ARBA" id="ARBA00006328"/>
    </source>
</evidence>
<reference evidence="5 6" key="1">
    <citation type="submission" date="2017-05" db="EMBL/GenBank/DDBJ databases">
        <title>The Genome Sequence of Tsuchiyaea wingfieldii DSM 27421.</title>
        <authorList>
            <person name="Cuomo C."/>
            <person name="Passer A."/>
            <person name="Billmyre B."/>
            <person name="Heitman J."/>
        </authorList>
    </citation>
    <scope>NUCLEOTIDE SEQUENCE [LARGE SCALE GENOMIC DNA]</scope>
    <source>
        <strain evidence="5 6">DSM 27421</strain>
    </source>
</reference>
<dbReference type="PANTHER" id="PTHR42748">
    <property type="entry name" value="NITROGEN METABOLITE REPRESSION PROTEIN NMRA FAMILY MEMBER"/>
    <property type="match status" value="1"/>
</dbReference>
<comment type="caution">
    <text evidence="5">The sequence shown here is derived from an EMBL/GenBank/DDBJ whole genome shotgun (WGS) entry which is preliminary data.</text>
</comment>
<comment type="similarity">
    <text evidence="1">Belongs to the NmrA-type oxidoreductase family.</text>
</comment>
<dbReference type="Pfam" id="PF05368">
    <property type="entry name" value="NmrA"/>
    <property type="match status" value="1"/>
</dbReference>
<dbReference type="AlphaFoldDB" id="A0A5D3AM48"/>
<dbReference type="Proteomes" id="UP000322245">
    <property type="component" value="Unassembled WGS sequence"/>
</dbReference>
<dbReference type="InterPro" id="IPR051164">
    <property type="entry name" value="NmrA-like_oxidored"/>
</dbReference>
<organism evidence="5 6">
    <name type="scientific">Cryptococcus floricola</name>
    <dbReference type="NCBI Taxonomy" id="2591691"/>
    <lineage>
        <taxon>Eukaryota</taxon>
        <taxon>Fungi</taxon>
        <taxon>Dikarya</taxon>
        <taxon>Basidiomycota</taxon>
        <taxon>Agaricomycotina</taxon>
        <taxon>Tremellomycetes</taxon>
        <taxon>Tremellales</taxon>
        <taxon>Cryptococcaceae</taxon>
        <taxon>Cryptococcus</taxon>
    </lineage>
</organism>
<evidence type="ECO:0000313" key="6">
    <source>
        <dbReference type="Proteomes" id="UP000322245"/>
    </source>
</evidence>
<dbReference type="GO" id="GO:0005634">
    <property type="term" value="C:nucleus"/>
    <property type="evidence" value="ECO:0007669"/>
    <property type="project" value="TreeGrafter"/>
</dbReference>
<gene>
    <name evidence="5" type="ORF">B9479_006815</name>
</gene>
<accession>A0A5D3AM48</accession>
<dbReference type="EMBL" id="NIDF01000127">
    <property type="protein sequence ID" value="TYJ52565.1"/>
    <property type="molecule type" value="Genomic_DNA"/>
</dbReference>
<proteinExistence type="inferred from homology"/>
<evidence type="ECO:0000313" key="5">
    <source>
        <dbReference type="EMBL" id="TYJ52565.1"/>
    </source>
</evidence>
<protein>
    <recommendedName>
        <fullName evidence="4">NmrA-like domain-containing protein</fullName>
    </recommendedName>
</protein>
<evidence type="ECO:0000256" key="2">
    <source>
        <dbReference type="ARBA" id="ARBA00022857"/>
    </source>
</evidence>
<dbReference type="InterPro" id="IPR008030">
    <property type="entry name" value="NmrA-like"/>
</dbReference>
<keyword evidence="6" id="KW-1185">Reference proteome</keyword>
<dbReference type="PANTHER" id="PTHR42748:SF30">
    <property type="entry name" value="NMRA-LIKE DOMAIN-CONTAINING PROTEIN"/>
    <property type="match status" value="1"/>
</dbReference>
<dbReference type="Gene3D" id="3.40.50.720">
    <property type="entry name" value="NAD(P)-binding Rossmann-like Domain"/>
    <property type="match status" value="1"/>
</dbReference>
<sequence length="299" mass="32341">MSSNNILIVGATGNQGGATVQALLSQIASLSPSLTPPTIRFTTRSPSSPAARVLASSGASSIRADLSSIDDLHSALQGIDVAFLVTDKDAGEEKEVEMGIRFVEAAKEVGIKHVVFASVADADVASTVPHFRTKYKVEQALIESGLSHTIFRPVVFMENFPQTPSASQTINVSAFFSTFAPKPLALISTTDIGHFAALALLNPTSPTFKNQIIPLSSGVYSVKDWEKATDKAGRRGWFWTQEAVGKVVWLTLSVTYRRMTEYYRDRGFTQIDVAALKKIHPGLLSLEDWIQQGVEGKAK</sequence>
<dbReference type="GO" id="GO:0016491">
    <property type="term" value="F:oxidoreductase activity"/>
    <property type="evidence" value="ECO:0007669"/>
    <property type="project" value="UniProtKB-KW"/>
</dbReference>
<dbReference type="Gene3D" id="3.90.25.10">
    <property type="entry name" value="UDP-galactose 4-epimerase, domain 1"/>
    <property type="match status" value="1"/>
</dbReference>